<dbReference type="SUPFAM" id="SSF48264">
    <property type="entry name" value="Cytochrome P450"/>
    <property type="match status" value="1"/>
</dbReference>
<evidence type="ECO:0008006" key="7">
    <source>
        <dbReference type="Google" id="ProtNLM"/>
    </source>
</evidence>
<keyword evidence="4" id="KW-1133">Transmembrane helix</keyword>
<keyword evidence="2" id="KW-0479">Metal-binding</keyword>
<dbReference type="PANTHER" id="PTHR24286">
    <property type="entry name" value="CYTOCHROME P450 26"/>
    <property type="match status" value="1"/>
</dbReference>
<dbReference type="GO" id="GO:0016705">
    <property type="term" value="F:oxidoreductase activity, acting on paired donors, with incorporation or reduction of molecular oxygen"/>
    <property type="evidence" value="ECO:0007669"/>
    <property type="project" value="InterPro"/>
</dbReference>
<keyword evidence="4" id="KW-0472">Membrane</keyword>
<name>A0AAV5LCP6_9ROSI</name>
<evidence type="ECO:0000256" key="2">
    <source>
        <dbReference type="ARBA" id="ARBA00022723"/>
    </source>
</evidence>
<dbReference type="GO" id="GO:0004497">
    <property type="term" value="F:monooxygenase activity"/>
    <property type="evidence" value="ECO:0007669"/>
    <property type="project" value="InterPro"/>
</dbReference>
<dbReference type="Gene3D" id="1.10.630.10">
    <property type="entry name" value="Cytochrome P450"/>
    <property type="match status" value="1"/>
</dbReference>
<evidence type="ECO:0000256" key="3">
    <source>
        <dbReference type="ARBA" id="ARBA00023004"/>
    </source>
</evidence>
<reference evidence="5 6" key="1">
    <citation type="journal article" date="2021" name="Commun. Biol.">
        <title>The genome of Shorea leprosula (Dipterocarpaceae) highlights the ecological relevance of drought in aseasonal tropical rainforests.</title>
        <authorList>
            <person name="Ng K.K.S."/>
            <person name="Kobayashi M.J."/>
            <person name="Fawcett J.A."/>
            <person name="Hatakeyama M."/>
            <person name="Paape T."/>
            <person name="Ng C.H."/>
            <person name="Ang C.C."/>
            <person name="Tnah L.H."/>
            <person name="Lee C.T."/>
            <person name="Nishiyama T."/>
            <person name="Sese J."/>
            <person name="O'Brien M.J."/>
            <person name="Copetti D."/>
            <person name="Mohd Noor M.I."/>
            <person name="Ong R.C."/>
            <person name="Putra M."/>
            <person name="Sireger I.Z."/>
            <person name="Indrioko S."/>
            <person name="Kosugi Y."/>
            <person name="Izuno A."/>
            <person name="Isagi Y."/>
            <person name="Lee S.L."/>
            <person name="Shimizu K.K."/>
        </authorList>
    </citation>
    <scope>NUCLEOTIDE SEQUENCE [LARGE SCALE GENOMIC DNA]</scope>
    <source>
        <strain evidence="5">214</strain>
    </source>
</reference>
<dbReference type="Proteomes" id="UP001054252">
    <property type="component" value="Unassembled WGS sequence"/>
</dbReference>
<dbReference type="GO" id="GO:0016125">
    <property type="term" value="P:sterol metabolic process"/>
    <property type="evidence" value="ECO:0007669"/>
    <property type="project" value="TreeGrafter"/>
</dbReference>
<gene>
    <name evidence="5" type="ORF">SLEP1_g43343</name>
</gene>
<dbReference type="EMBL" id="BPVZ01000108">
    <property type="protein sequence ID" value="GKV35023.1"/>
    <property type="molecule type" value="Genomic_DNA"/>
</dbReference>
<comment type="similarity">
    <text evidence="1">Belongs to the cytochrome P450 family.</text>
</comment>
<dbReference type="Pfam" id="PF00067">
    <property type="entry name" value="p450"/>
    <property type="match status" value="1"/>
</dbReference>
<dbReference type="InterPro" id="IPR001128">
    <property type="entry name" value="Cyt_P450"/>
</dbReference>
<keyword evidence="6" id="KW-1185">Reference proteome</keyword>
<comment type="caution">
    <text evidence="5">The sequence shown here is derived from an EMBL/GenBank/DDBJ whole genome shotgun (WGS) entry which is preliminary data.</text>
</comment>
<dbReference type="InterPro" id="IPR036396">
    <property type="entry name" value="Cyt_P450_sf"/>
</dbReference>
<dbReference type="GO" id="GO:0020037">
    <property type="term" value="F:heme binding"/>
    <property type="evidence" value="ECO:0007669"/>
    <property type="project" value="InterPro"/>
</dbReference>
<protein>
    <recommendedName>
        <fullName evidence="7">Cytochrome P450</fullName>
    </recommendedName>
</protein>
<keyword evidence="3" id="KW-0408">Iron</keyword>
<evidence type="ECO:0000256" key="4">
    <source>
        <dbReference type="SAM" id="Phobius"/>
    </source>
</evidence>
<evidence type="ECO:0000313" key="6">
    <source>
        <dbReference type="Proteomes" id="UP001054252"/>
    </source>
</evidence>
<feature type="transmembrane region" description="Helical" evidence="4">
    <location>
        <begin position="43"/>
        <end position="67"/>
    </location>
</feature>
<keyword evidence="4" id="KW-0812">Transmembrane</keyword>
<dbReference type="GO" id="GO:0005506">
    <property type="term" value="F:iron ion binding"/>
    <property type="evidence" value="ECO:0007669"/>
    <property type="project" value="InterPro"/>
</dbReference>
<organism evidence="5 6">
    <name type="scientific">Rubroshorea leprosula</name>
    <dbReference type="NCBI Taxonomy" id="152421"/>
    <lineage>
        <taxon>Eukaryota</taxon>
        <taxon>Viridiplantae</taxon>
        <taxon>Streptophyta</taxon>
        <taxon>Embryophyta</taxon>
        <taxon>Tracheophyta</taxon>
        <taxon>Spermatophyta</taxon>
        <taxon>Magnoliopsida</taxon>
        <taxon>eudicotyledons</taxon>
        <taxon>Gunneridae</taxon>
        <taxon>Pentapetalae</taxon>
        <taxon>rosids</taxon>
        <taxon>malvids</taxon>
        <taxon>Malvales</taxon>
        <taxon>Dipterocarpaceae</taxon>
        <taxon>Rubroshorea</taxon>
    </lineage>
</organism>
<dbReference type="GO" id="GO:0010268">
    <property type="term" value="P:brassinosteroid homeostasis"/>
    <property type="evidence" value="ECO:0007669"/>
    <property type="project" value="TreeGrafter"/>
</dbReference>
<dbReference type="GO" id="GO:0016132">
    <property type="term" value="P:brassinosteroid biosynthetic process"/>
    <property type="evidence" value="ECO:0007669"/>
    <property type="project" value="TreeGrafter"/>
</dbReference>
<evidence type="ECO:0000256" key="1">
    <source>
        <dbReference type="ARBA" id="ARBA00010617"/>
    </source>
</evidence>
<proteinExistence type="inferred from homology"/>
<dbReference type="AlphaFoldDB" id="A0AAV5LCP6"/>
<dbReference type="PANTHER" id="PTHR24286:SF305">
    <property type="entry name" value="CYTOCHROME P450 708A2"/>
    <property type="match status" value="1"/>
</dbReference>
<evidence type="ECO:0000313" key="5">
    <source>
        <dbReference type="EMBL" id="GKV35023.1"/>
    </source>
</evidence>
<sequence length="118" mass="14206">MKTMRDIIKERQHDAEETKKQRYDFLDHLIDEMKSQSFLTYDFITYVMFALMFATMETIPATLTLAIKFMKEHPLVLQELMREHEVIMKKKEDAKCGLTWEDYKSMTFTMNVEYSEGR</sequence>
<accession>A0AAV5LCP6</accession>